<gene>
    <name evidence="1" type="ORF">ERS852457_02975</name>
</gene>
<sequence>MYKRLIVTFLILAGGLLSAFSRQARDVINLNNGNLYH</sequence>
<dbReference type="EMBL" id="CYZI01000021">
    <property type="protein sequence ID" value="CUO87751.1"/>
    <property type="molecule type" value="Genomic_DNA"/>
</dbReference>
<organism evidence="1 2">
    <name type="scientific">Phocaeicola vulgatus</name>
    <name type="common">Bacteroides vulgatus</name>
    <dbReference type="NCBI Taxonomy" id="821"/>
    <lineage>
        <taxon>Bacteria</taxon>
        <taxon>Pseudomonadati</taxon>
        <taxon>Bacteroidota</taxon>
        <taxon>Bacteroidia</taxon>
        <taxon>Bacteroidales</taxon>
        <taxon>Bacteroidaceae</taxon>
        <taxon>Phocaeicola</taxon>
    </lineage>
</organism>
<reference evidence="1 2" key="1">
    <citation type="submission" date="2015-09" db="EMBL/GenBank/DDBJ databases">
        <authorList>
            <consortium name="Pathogen Informatics"/>
        </authorList>
    </citation>
    <scope>NUCLEOTIDE SEQUENCE [LARGE SCALE GENOMIC DNA]</scope>
    <source>
        <strain evidence="1 2">2789STDY5834842</strain>
    </source>
</reference>
<dbReference type="Proteomes" id="UP000095333">
    <property type="component" value="Unassembled WGS sequence"/>
</dbReference>
<proteinExistence type="predicted"/>
<evidence type="ECO:0000313" key="2">
    <source>
        <dbReference type="Proteomes" id="UP000095333"/>
    </source>
</evidence>
<protein>
    <submittedName>
        <fullName evidence="1">Uncharacterized protein</fullName>
    </submittedName>
</protein>
<dbReference type="AlphaFoldDB" id="A0A174IMV2"/>
<evidence type="ECO:0000313" key="1">
    <source>
        <dbReference type="EMBL" id="CUO87751.1"/>
    </source>
</evidence>
<name>A0A174IMV2_PHOVU</name>
<accession>A0A174IMV2</accession>